<evidence type="ECO:0000259" key="20">
    <source>
        <dbReference type="PROSITE" id="PS51459"/>
    </source>
</evidence>
<dbReference type="InterPro" id="IPR003812">
    <property type="entry name" value="Fido"/>
</dbReference>
<evidence type="ECO:0000256" key="8">
    <source>
        <dbReference type="ARBA" id="ARBA00022803"/>
    </source>
</evidence>
<feature type="domain" description="Fido" evidence="20">
    <location>
        <begin position="193"/>
        <end position="328"/>
    </location>
</feature>
<dbReference type="GO" id="GO:0016020">
    <property type="term" value="C:membrane"/>
    <property type="evidence" value="ECO:0007669"/>
    <property type="project" value="UniProtKB-SubCell"/>
</dbReference>
<evidence type="ECO:0000256" key="5">
    <source>
        <dbReference type="ARBA" id="ARBA00022695"/>
    </source>
</evidence>
<evidence type="ECO:0000313" key="21">
    <source>
        <dbReference type="Proteomes" id="UP000887565"/>
    </source>
</evidence>
<keyword evidence="4" id="KW-0812">Transmembrane</keyword>
<evidence type="ECO:0000256" key="10">
    <source>
        <dbReference type="ARBA" id="ARBA00022989"/>
    </source>
</evidence>
<dbReference type="WBParaSite" id="nRc.2.0.1.t21232-RA">
    <property type="protein sequence ID" value="nRc.2.0.1.t21232-RA"/>
    <property type="gene ID" value="nRc.2.0.1.g21232"/>
</dbReference>
<accession>A0A915J437</accession>
<keyword evidence="9 17" id="KW-0067">ATP-binding</keyword>
<feature type="binding site" evidence="17">
    <location>
        <begin position="275"/>
        <end position="282"/>
    </location>
    <ligand>
        <name>ATP</name>
        <dbReference type="ChEBI" id="CHEBI:30616"/>
    </ligand>
</feature>
<keyword evidence="10" id="KW-1133">Transmembrane helix</keyword>
<evidence type="ECO:0000313" key="22">
    <source>
        <dbReference type="WBParaSite" id="nRc.2.0.1.t21232-RA"/>
    </source>
</evidence>
<evidence type="ECO:0000256" key="19">
    <source>
        <dbReference type="PIRSR" id="PIRSR640198-4"/>
    </source>
</evidence>
<comment type="catalytic activity">
    <reaction evidence="15">
        <text>3-O-(5'-adenylyl)-L-threonyl-[protein] + H2O = L-threonyl-[protein] + AMP + H(+)</text>
        <dbReference type="Rhea" id="RHEA:55932"/>
        <dbReference type="Rhea" id="RHEA-COMP:11060"/>
        <dbReference type="Rhea" id="RHEA-COMP:13847"/>
        <dbReference type="ChEBI" id="CHEBI:15377"/>
        <dbReference type="ChEBI" id="CHEBI:15378"/>
        <dbReference type="ChEBI" id="CHEBI:30013"/>
        <dbReference type="ChEBI" id="CHEBI:138113"/>
        <dbReference type="ChEBI" id="CHEBI:456215"/>
    </reaction>
</comment>
<dbReference type="Proteomes" id="UP000887565">
    <property type="component" value="Unplaced"/>
</dbReference>
<evidence type="ECO:0000256" key="12">
    <source>
        <dbReference type="ARBA" id="ARBA00034531"/>
    </source>
</evidence>
<name>A0A915J437_ROMCU</name>
<dbReference type="InterPro" id="IPR011990">
    <property type="entry name" value="TPR-like_helical_dom_sf"/>
</dbReference>
<dbReference type="OMA" id="QLRCQLW"/>
<dbReference type="PANTHER" id="PTHR13504:SF34">
    <property type="entry name" value="PROTEIN ADENYLYLTRANSFERASE FICD"/>
    <property type="match status" value="1"/>
</dbReference>
<evidence type="ECO:0000256" key="6">
    <source>
        <dbReference type="ARBA" id="ARBA00022737"/>
    </source>
</evidence>
<feature type="site" description="Important for autoinhibition of adenylyltransferase activity" evidence="18">
    <location>
        <position position="142"/>
    </location>
</feature>
<dbReference type="EC" id="2.7.7.108" evidence="12"/>
<dbReference type="GO" id="GO:0070733">
    <property type="term" value="F:AMPylase activity"/>
    <property type="evidence" value="ECO:0007669"/>
    <property type="project" value="UniProtKB-EC"/>
</dbReference>
<dbReference type="PANTHER" id="PTHR13504">
    <property type="entry name" value="FIDO DOMAIN-CONTAINING PROTEIN DDB_G0283145"/>
    <property type="match status" value="1"/>
</dbReference>
<sequence length="372" mass="42601">MLKHNFLDTLNEALNTLGAAEQSSVKGDKKKAEKLYSHAIALQPKHPKILVQYGLFIEKVKSDVLAASTFYTKAIILCPDDSNAKKHFTRTLPLVEEIDSQMLRKLDQKRERFIHIPRASLALRRLMRESYVEYIYHTVAMEGNTMNLAQTRSILETHMVVSGKSIMEHNEILGMDAALRFINSTLIHKNRPISIQDILEIHKRVFGFVDPLEAGTFRRTQVFIGGFVPCGPEEIQREMDEFIDWLGLESTQRIHPVELAALVHYKFIIIHPFIDGNGRTARILMNLILMRAGFPPVIVNVAERSGYYETLKIANDGDLRPFIRFIASCTDRTLETYLTYTTEISPMQNDHQKIVIEASLGHKFDDDRHVRS</sequence>
<evidence type="ECO:0000256" key="16">
    <source>
        <dbReference type="PIRSR" id="PIRSR640198-1"/>
    </source>
</evidence>
<evidence type="ECO:0000256" key="15">
    <source>
        <dbReference type="ARBA" id="ARBA00049297"/>
    </source>
</evidence>
<keyword evidence="3" id="KW-0808">Transferase</keyword>
<evidence type="ECO:0000256" key="18">
    <source>
        <dbReference type="PIRSR" id="PIRSR640198-3"/>
    </source>
</evidence>
<comment type="similarity">
    <text evidence="2">Belongs to the fic family.</text>
</comment>
<protein>
    <recommendedName>
        <fullName evidence="12">protein adenylyltransferase</fullName>
        <ecNumber evidence="12">2.7.7.108</ecNumber>
    </recommendedName>
</protein>
<keyword evidence="8" id="KW-0802">TPR repeat</keyword>
<dbReference type="Gene3D" id="1.25.40.10">
    <property type="entry name" value="Tetratricopeptide repeat domain"/>
    <property type="match status" value="1"/>
</dbReference>
<dbReference type="Pfam" id="PF02661">
    <property type="entry name" value="Fic"/>
    <property type="match status" value="1"/>
</dbReference>
<proteinExistence type="inferred from homology"/>
<evidence type="ECO:0000256" key="2">
    <source>
        <dbReference type="ARBA" id="ARBA00009742"/>
    </source>
</evidence>
<keyword evidence="5" id="KW-0548">Nucleotidyltransferase</keyword>
<dbReference type="InterPro" id="IPR036597">
    <property type="entry name" value="Fido-like_dom_sf"/>
</dbReference>
<dbReference type="GO" id="GO:0005524">
    <property type="term" value="F:ATP binding"/>
    <property type="evidence" value="ECO:0007669"/>
    <property type="project" value="UniProtKB-KW"/>
</dbReference>
<comment type="subcellular location">
    <subcellularLocation>
        <location evidence="1">Membrane</location>
        <topology evidence="1">Single-pass membrane protein</topology>
    </subcellularLocation>
</comment>
<dbReference type="Gene3D" id="1.10.3290.10">
    <property type="entry name" value="Fido-like domain"/>
    <property type="match status" value="1"/>
</dbReference>
<evidence type="ECO:0000256" key="17">
    <source>
        <dbReference type="PIRSR" id="PIRSR640198-2"/>
    </source>
</evidence>
<keyword evidence="6" id="KW-0677">Repeat</keyword>
<dbReference type="PROSITE" id="PS51459">
    <property type="entry name" value="FIDO"/>
    <property type="match status" value="1"/>
</dbReference>
<feature type="binding site" evidence="17">
    <location>
        <begin position="307"/>
        <end position="308"/>
    </location>
    <ligand>
        <name>ATP</name>
        <dbReference type="ChEBI" id="CHEBI:30616"/>
    </ligand>
</feature>
<keyword evidence="11" id="KW-0472">Membrane</keyword>
<evidence type="ECO:0000256" key="1">
    <source>
        <dbReference type="ARBA" id="ARBA00004167"/>
    </source>
</evidence>
<keyword evidence="7 17" id="KW-0547">Nucleotide-binding</keyword>
<organism evidence="21 22">
    <name type="scientific">Romanomermis culicivorax</name>
    <name type="common">Nematode worm</name>
    <dbReference type="NCBI Taxonomy" id="13658"/>
    <lineage>
        <taxon>Eukaryota</taxon>
        <taxon>Metazoa</taxon>
        <taxon>Ecdysozoa</taxon>
        <taxon>Nematoda</taxon>
        <taxon>Enoplea</taxon>
        <taxon>Dorylaimia</taxon>
        <taxon>Mermithida</taxon>
        <taxon>Mermithoidea</taxon>
        <taxon>Mermithidae</taxon>
        <taxon>Romanomermis</taxon>
    </lineage>
</organism>
<evidence type="ECO:0000256" key="13">
    <source>
        <dbReference type="ARBA" id="ARBA00047939"/>
    </source>
</evidence>
<keyword evidence="21" id="KW-1185">Reference proteome</keyword>
<evidence type="ECO:0000256" key="3">
    <source>
        <dbReference type="ARBA" id="ARBA00022679"/>
    </source>
</evidence>
<dbReference type="SUPFAM" id="SSF48452">
    <property type="entry name" value="TPR-like"/>
    <property type="match status" value="1"/>
</dbReference>
<dbReference type="SUPFAM" id="SSF140931">
    <property type="entry name" value="Fic-like"/>
    <property type="match status" value="1"/>
</dbReference>
<evidence type="ECO:0000256" key="11">
    <source>
        <dbReference type="ARBA" id="ARBA00023136"/>
    </source>
</evidence>
<evidence type="ECO:0000256" key="7">
    <source>
        <dbReference type="ARBA" id="ARBA00022741"/>
    </source>
</evidence>
<evidence type="ECO:0000256" key="14">
    <source>
        <dbReference type="ARBA" id="ARBA00048696"/>
    </source>
</evidence>
<comment type="catalytic activity">
    <reaction evidence="13">
        <text>L-threonyl-[protein] + ATP = 3-O-(5'-adenylyl)-L-threonyl-[protein] + diphosphate</text>
        <dbReference type="Rhea" id="RHEA:54292"/>
        <dbReference type="Rhea" id="RHEA-COMP:11060"/>
        <dbReference type="Rhea" id="RHEA-COMP:13847"/>
        <dbReference type="ChEBI" id="CHEBI:30013"/>
        <dbReference type="ChEBI" id="CHEBI:30616"/>
        <dbReference type="ChEBI" id="CHEBI:33019"/>
        <dbReference type="ChEBI" id="CHEBI:138113"/>
        <dbReference type="EC" id="2.7.7.108"/>
    </reaction>
</comment>
<feature type="active site" evidence="16">
    <location>
        <position position="271"/>
    </location>
</feature>
<evidence type="ECO:0000256" key="9">
    <source>
        <dbReference type="ARBA" id="ARBA00022840"/>
    </source>
</evidence>
<dbReference type="AlphaFoldDB" id="A0A915J437"/>
<reference evidence="22" key="1">
    <citation type="submission" date="2022-11" db="UniProtKB">
        <authorList>
            <consortium name="WormBaseParasite"/>
        </authorList>
    </citation>
    <scope>IDENTIFICATION</scope>
</reference>
<feature type="glycosylation site" description="N-linked (GlcNAc...) asparagine" evidence="19">
    <location>
        <position position="183"/>
    </location>
</feature>
<dbReference type="InterPro" id="IPR040198">
    <property type="entry name" value="Fido_containing"/>
</dbReference>
<feature type="binding site" evidence="17">
    <location>
        <position position="315"/>
    </location>
    <ligand>
        <name>ATP</name>
        <dbReference type="ChEBI" id="CHEBI:30616"/>
    </ligand>
</feature>
<evidence type="ECO:0000256" key="4">
    <source>
        <dbReference type="ARBA" id="ARBA00022692"/>
    </source>
</evidence>
<comment type="catalytic activity">
    <reaction evidence="14">
        <text>L-tyrosyl-[protein] + ATP = O-(5'-adenylyl)-L-tyrosyl-[protein] + diphosphate</text>
        <dbReference type="Rhea" id="RHEA:54288"/>
        <dbReference type="Rhea" id="RHEA-COMP:10136"/>
        <dbReference type="Rhea" id="RHEA-COMP:13846"/>
        <dbReference type="ChEBI" id="CHEBI:30616"/>
        <dbReference type="ChEBI" id="CHEBI:33019"/>
        <dbReference type="ChEBI" id="CHEBI:46858"/>
        <dbReference type="ChEBI" id="CHEBI:83624"/>
        <dbReference type="EC" id="2.7.7.108"/>
    </reaction>
</comment>